<feature type="domain" description="NrtR DNA-binding winged helix" evidence="2">
    <location>
        <begin position="238"/>
        <end position="294"/>
    </location>
</feature>
<dbReference type="InterPro" id="IPR036388">
    <property type="entry name" value="WH-like_DNA-bd_sf"/>
</dbReference>
<dbReference type="CDD" id="cd18873">
    <property type="entry name" value="NUDIX_NadM_like"/>
    <property type="match status" value="1"/>
</dbReference>
<proteinExistence type="predicted"/>
<accession>A0A7T4MRU3</accession>
<dbReference type="InterPro" id="IPR036390">
    <property type="entry name" value="WH_DNA-bd_sf"/>
</dbReference>
<feature type="compositionally biased region" description="Low complexity" evidence="1">
    <location>
        <begin position="147"/>
        <end position="165"/>
    </location>
</feature>
<sequence length="309" mass="32360">MSDEAGAAPGAGGTAPGLAGAASAPVQLAVSTVILALQPDEAAAGVAGAGASEAGGEAADAAASASDTGEAGPGVAAADGRLRLWLPLVRRIRAPYRGLFALPGGPLPPELSLEEAAAFTLRDATGLVPGYLEQLYAFGRVHRGQAPAPADDAEAASGSETASRASAEEDAAAERVVSVVYWASVPSAQAAQVLEEENVRWFPVDRLPRLAFDHREIVDYALTRLRAKVEYSRVAHSFLDEEFTLAQLREVYEAILGRSLDPANFRRRVAASRAVIDTGRRLTGTPHRPPRLYRYDDSLAFADSAPPPQ</sequence>
<dbReference type="Pfam" id="PF21906">
    <property type="entry name" value="WHD_NrtR"/>
    <property type="match status" value="1"/>
</dbReference>
<organism evidence="3 4">
    <name type="scientific">Rothia kristinae</name>
    <dbReference type="NCBI Taxonomy" id="37923"/>
    <lineage>
        <taxon>Bacteria</taxon>
        <taxon>Bacillati</taxon>
        <taxon>Actinomycetota</taxon>
        <taxon>Actinomycetes</taxon>
        <taxon>Micrococcales</taxon>
        <taxon>Micrococcaceae</taxon>
        <taxon>Rothia</taxon>
    </lineage>
</organism>
<evidence type="ECO:0000259" key="2">
    <source>
        <dbReference type="Pfam" id="PF21906"/>
    </source>
</evidence>
<evidence type="ECO:0000256" key="1">
    <source>
        <dbReference type="SAM" id="MobiDB-lite"/>
    </source>
</evidence>
<protein>
    <submittedName>
        <fullName evidence="3">NUDIX hydrolase</fullName>
    </submittedName>
</protein>
<gene>
    <name evidence="3" type="ORF">I6H58_05670</name>
</gene>
<keyword evidence="3" id="KW-0378">Hydrolase</keyword>
<reference evidence="3 4" key="1">
    <citation type="submission" date="2020-12" db="EMBL/GenBank/DDBJ databases">
        <title>FDA dAtabase for Regulatory Grade micrObial Sequences (FDA-ARGOS): Supporting development and validation of Infectious Disease Dx tests.</title>
        <authorList>
            <person name="Sproer C."/>
            <person name="Gronow S."/>
            <person name="Severitt S."/>
            <person name="Schroder I."/>
            <person name="Tallon L."/>
            <person name="Sadzewicz L."/>
            <person name="Zhao X."/>
            <person name="Boylan J."/>
            <person name="Ott S."/>
            <person name="Bowen H."/>
            <person name="Vavikolanu K."/>
            <person name="Mehta A."/>
            <person name="Aluvathingal J."/>
            <person name="Nadendla S."/>
            <person name="Lowell S."/>
            <person name="Myers T."/>
            <person name="Yan Y."/>
            <person name="Sichtig H."/>
        </authorList>
    </citation>
    <scope>NUCLEOTIDE SEQUENCE [LARGE SCALE GENOMIC DNA]</scope>
    <source>
        <strain evidence="3 4">FDAARGOS_1001</strain>
    </source>
</reference>
<evidence type="ECO:0000313" key="4">
    <source>
        <dbReference type="Proteomes" id="UP000595221"/>
    </source>
</evidence>
<dbReference type="AlphaFoldDB" id="A0A7T4MRU3"/>
<evidence type="ECO:0000313" key="3">
    <source>
        <dbReference type="EMBL" id="QQC58510.1"/>
    </source>
</evidence>
<name>A0A7T4MRU3_9MICC</name>
<feature type="region of interest" description="Disordered" evidence="1">
    <location>
        <begin position="147"/>
        <end position="168"/>
    </location>
</feature>
<dbReference type="SUPFAM" id="SSF46785">
    <property type="entry name" value="Winged helix' DNA-binding domain"/>
    <property type="match status" value="1"/>
</dbReference>
<dbReference type="SUPFAM" id="SSF55811">
    <property type="entry name" value="Nudix"/>
    <property type="match status" value="1"/>
</dbReference>
<dbReference type="InterPro" id="IPR015797">
    <property type="entry name" value="NUDIX_hydrolase-like_dom_sf"/>
</dbReference>
<dbReference type="EMBL" id="CP066078">
    <property type="protein sequence ID" value="QQC58510.1"/>
    <property type="molecule type" value="Genomic_DNA"/>
</dbReference>
<dbReference type="Gene3D" id="1.10.10.10">
    <property type="entry name" value="Winged helix-like DNA-binding domain superfamily/Winged helix DNA-binding domain"/>
    <property type="match status" value="1"/>
</dbReference>
<dbReference type="GO" id="GO:0016787">
    <property type="term" value="F:hydrolase activity"/>
    <property type="evidence" value="ECO:0007669"/>
    <property type="project" value="UniProtKB-KW"/>
</dbReference>
<dbReference type="Proteomes" id="UP000595221">
    <property type="component" value="Chromosome"/>
</dbReference>
<dbReference type="InterPro" id="IPR054105">
    <property type="entry name" value="WHD_NrtR"/>
</dbReference>
<dbReference type="PANTHER" id="PTHR43736:SF4">
    <property type="entry name" value="SLR1690 PROTEIN"/>
    <property type="match status" value="1"/>
</dbReference>
<dbReference type="PANTHER" id="PTHR43736">
    <property type="entry name" value="ADP-RIBOSE PYROPHOSPHATASE"/>
    <property type="match status" value="1"/>
</dbReference>
<dbReference type="Gene3D" id="3.90.79.10">
    <property type="entry name" value="Nucleoside Triphosphate Pyrophosphohydrolase"/>
    <property type="match status" value="1"/>
</dbReference>